<keyword evidence="11" id="KW-1133">Transmembrane helix</keyword>
<dbReference type="InterPro" id="IPR035993">
    <property type="entry name" value="Notch-like_dom_sf"/>
</dbReference>
<dbReference type="GO" id="GO:0001708">
    <property type="term" value="P:cell fate specification"/>
    <property type="evidence" value="ECO:0007669"/>
    <property type="project" value="UniProtKB-ARBA"/>
</dbReference>
<dbReference type="Gene3D" id="4.10.470.20">
    <property type="match status" value="2"/>
</dbReference>
<evidence type="ECO:0000256" key="8">
    <source>
        <dbReference type="ARBA" id="ARBA00022737"/>
    </source>
</evidence>
<keyword evidence="19" id="KW-0539">Nucleus</keyword>
<dbReference type="PRINTS" id="PR01452">
    <property type="entry name" value="LNOTCHREPEAT"/>
</dbReference>
<keyword evidence="23" id="KW-1185">Reference proteome</keyword>
<dbReference type="GO" id="GO:0007411">
    <property type="term" value="P:axon guidance"/>
    <property type="evidence" value="ECO:0007669"/>
    <property type="project" value="TreeGrafter"/>
</dbReference>
<dbReference type="SUPFAM" id="SSF90193">
    <property type="entry name" value="Notch domain"/>
    <property type="match status" value="3"/>
</dbReference>
<keyword evidence="3" id="KW-0217">Developmental protein</keyword>
<evidence type="ECO:0000256" key="2">
    <source>
        <dbReference type="ARBA" id="ARBA00004251"/>
    </source>
</evidence>
<evidence type="ECO:0000259" key="21">
    <source>
        <dbReference type="PROSITE" id="PS50026"/>
    </source>
</evidence>
<keyword evidence="9" id="KW-0221">Differentiation</keyword>
<dbReference type="FunFam" id="3.30.300.320:FF:000001">
    <property type="entry name" value="Neurogenic locus notch 1"/>
    <property type="match status" value="1"/>
</dbReference>
<feature type="disulfide bond" evidence="20">
    <location>
        <begin position="21"/>
        <end position="30"/>
    </location>
</feature>
<evidence type="ECO:0000256" key="6">
    <source>
        <dbReference type="ARBA" id="ARBA00022692"/>
    </source>
</evidence>
<comment type="subcellular location">
    <subcellularLocation>
        <location evidence="2">Cell membrane</location>
        <topology evidence="2">Single-pass type I membrane protein</topology>
    </subcellularLocation>
    <subcellularLocation>
        <location evidence="1">Nucleus</location>
    </subcellularLocation>
</comment>
<evidence type="ECO:0000256" key="3">
    <source>
        <dbReference type="ARBA" id="ARBA00022473"/>
    </source>
</evidence>
<dbReference type="GO" id="GO:0090575">
    <property type="term" value="C:RNA polymerase II transcription regulator complex"/>
    <property type="evidence" value="ECO:0007669"/>
    <property type="project" value="UniProtKB-ARBA"/>
</dbReference>
<dbReference type="Pfam" id="PF00008">
    <property type="entry name" value="EGF"/>
    <property type="match status" value="1"/>
</dbReference>
<keyword evidence="18" id="KW-0325">Glycoprotein</keyword>
<accession>A0A0R3RLI7</accession>
<keyword evidence="15 20" id="KW-1015">Disulfide bond</keyword>
<evidence type="ECO:0000256" key="11">
    <source>
        <dbReference type="ARBA" id="ARBA00022989"/>
    </source>
</evidence>
<keyword evidence="10" id="KW-0914">Notch signaling pathway</keyword>
<keyword evidence="12" id="KW-0805">Transcription regulation</keyword>
<keyword evidence="13" id="KW-0040">ANK repeat</keyword>
<keyword evidence="6" id="KW-0812">Transmembrane</keyword>
<dbReference type="InterPro" id="IPR000800">
    <property type="entry name" value="Notch_dom"/>
</dbReference>
<evidence type="ECO:0000313" key="24">
    <source>
        <dbReference type="WBParaSite" id="EEL_0000234601-mRNA-1"/>
    </source>
</evidence>
<name>A0A0R3RLI7_9BILA</name>
<evidence type="ECO:0000256" key="17">
    <source>
        <dbReference type="ARBA" id="ARBA00023163"/>
    </source>
</evidence>
<dbReference type="STRING" id="1147741.A0A0R3RLI7"/>
<keyword evidence="14" id="KW-0472">Membrane</keyword>
<evidence type="ECO:0000256" key="20">
    <source>
        <dbReference type="PROSITE-ProRule" id="PRU00076"/>
    </source>
</evidence>
<keyword evidence="4" id="KW-1003">Cell membrane</keyword>
<keyword evidence="7" id="KW-0732">Signal</keyword>
<dbReference type="SMART" id="SM01338">
    <property type="entry name" value="NOD"/>
    <property type="match status" value="1"/>
</dbReference>
<dbReference type="GO" id="GO:0043235">
    <property type="term" value="C:receptor complex"/>
    <property type="evidence" value="ECO:0007669"/>
    <property type="project" value="TreeGrafter"/>
</dbReference>
<evidence type="ECO:0000256" key="10">
    <source>
        <dbReference type="ARBA" id="ARBA00022976"/>
    </source>
</evidence>
<dbReference type="FunFam" id="2.10.25.10:FF:000123">
    <property type="entry name" value="Crumbs homolog 1 (Drosophila)"/>
    <property type="match status" value="1"/>
</dbReference>
<evidence type="ECO:0000259" key="22">
    <source>
        <dbReference type="PROSITE" id="PS50258"/>
    </source>
</evidence>
<dbReference type="AlphaFoldDB" id="A0A0R3RLI7"/>
<dbReference type="PROSITE" id="PS01186">
    <property type="entry name" value="EGF_2"/>
    <property type="match status" value="1"/>
</dbReference>
<evidence type="ECO:0000256" key="16">
    <source>
        <dbReference type="ARBA" id="ARBA00023159"/>
    </source>
</evidence>
<dbReference type="InterPro" id="IPR001881">
    <property type="entry name" value="EGF-like_Ca-bd_dom"/>
</dbReference>
<dbReference type="Gene3D" id="2.10.25.10">
    <property type="entry name" value="Laminin"/>
    <property type="match status" value="1"/>
</dbReference>
<evidence type="ECO:0000313" key="23">
    <source>
        <dbReference type="Proteomes" id="UP000050640"/>
    </source>
</evidence>
<sequence length="255" mass="28644">MRLCLNGGTCIDGVNSYRCRCQRGFTGKNCQHQIDLEQFNVTDLLEHELCIKHDCAAKAGNKVCDQVCNYYACHYDSGDCSAGTKPFEKCESSSYCAHVFRDGKCDPVCNNQECLFDGFDCDSIPEQCPRNDYCTTHYGDGQCDRECNVIGCGWDGGDCDSFDVETPLAGNIIVILLISPEEFLRNAQTFLFTLSQKLRGAVHIRLINDKPMIYSWSSEGGIGPLYDIPQEKRDLLISSFQRNKRQSSRLAVINY</sequence>
<reference evidence="24" key="1">
    <citation type="submission" date="2017-02" db="UniProtKB">
        <authorList>
            <consortium name="WormBaseParasite"/>
        </authorList>
    </citation>
    <scope>IDENTIFICATION</scope>
</reference>
<dbReference type="GO" id="GO:0022611">
    <property type="term" value="P:dormancy process"/>
    <property type="evidence" value="ECO:0007669"/>
    <property type="project" value="UniProtKB-ARBA"/>
</dbReference>
<evidence type="ECO:0000256" key="1">
    <source>
        <dbReference type="ARBA" id="ARBA00004123"/>
    </source>
</evidence>
<dbReference type="GO" id="GO:0005886">
    <property type="term" value="C:plasma membrane"/>
    <property type="evidence" value="ECO:0007669"/>
    <property type="project" value="UniProtKB-SubCell"/>
</dbReference>
<dbReference type="Proteomes" id="UP000050640">
    <property type="component" value="Unplaced"/>
</dbReference>
<dbReference type="InterPro" id="IPR010660">
    <property type="entry name" value="Notch_NOD_dom"/>
</dbReference>
<evidence type="ECO:0000256" key="14">
    <source>
        <dbReference type="ARBA" id="ARBA00023136"/>
    </source>
</evidence>
<dbReference type="GO" id="GO:0061629">
    <property type="term" value="F:RNA polymerase II-specific DNA-binding transcription factor binding"/>
    <property type="evidence" value="ECO:0007669"/>
    <property type="project" value="UniProtKB-ARBA"/>
</dbReference>
<dbReference type="PROSITE" id="PS00022">
    <property type="entry name" value="EGF_1"/>
    <property type="match status" value="1"/>
</dbReference>
<evidence type="ECO:0000256" key="7">
    <source>
        <dbReference type="ARBA" id="ARBA00022729"/>
    </source>
</evidence>
<dbReference type="CDD" id="cd00054">
    <property type="entry name" value="EGF_CA"/>
    <property type="match status" value="1"/>
</dbReference>
<dbReference type="PROSITE" id="PS50026">
    <property type="entry name" value="EGF_3"/>
    <property type="match status" value="1"/>
</dbReference>
<dbReference type="PROSITE" id="PS00010">
    <property type="entry name" value="ASX_HYDROXYL"/>
    <property type="match status" value="1"/>
</dbReference>
<dbReference type="Pfam" id="PF00066">
    <property type="entry name" value="Notch"/>
    <property type="match status" value="3"/>
</dbReference>
<evidence type="ECO:0000256" key="4">
    <source>
        <dbReference type="ARBA" id="ARBA00022475"/>
    </source>
</evidence>
<keyword evidence="16" id="KW-0010">Activator</keyword>
<feature type="domain" description="LNR" evidence="22">
    <location>
        <begin position="133"/>
        <end position="159"/>
    </location>
</feature>
<organism evidence="23 24">
    <name type="scientific">Elaeophora elaphi</name>
    <dbReference type="NCBI Taxonomy" id="1147741"/>
    <lineage>
        <taxon>Eukaryota</taxon>
        <taxon>Metazoa</taxon>
        <taxon>Ecdysozoa</taxon>
        <taxon>Nematoda</taxon>
        <taxon>Chromadorea</taxon>
        <taxon>Rhabditida</taxon>
        <taxon>Spirurina</taxon>
        <taxon>Spiruromorpha</taxon>
        <taxon>Filarioidea</taxon>
        <taxon>Onchocercidae</taxon>
        <taxon>Elaeophora</taxon>
    </lineage>
</organism>
<evidence type="ECO:0000256" key="13">
    <source>
        <dbReference type="ARBA" id="ARBA00023043"/>
    </source>
</evidence>
<feature type="domain" description="LNR" evidence="22">
    <location>
        <begin position="90"/>
        <end position="131"/>
    </location>
</feature>
<dbReference type="SUPFAM" id="SSF57196">
    <property type="entry name" value="EGF/Laminin"/>
    <property type="match status" value="1"/>
</dbReference>
<dbReference type="PROSITE" id="PS50258">
    <property type="entry name" value="LNR"/>
    <property type="match status" value="2"/>
</dbReference>
<dbReference type="SMART" id="SM00181">
    <property type="entry name" value="EGF"/>
    <property type="match status" value="1"/>
</dbReference>
<proteinExistence type="predicted"/>
<dbReference type="GO" id="GO:0040024">
    <property type="term" value="P:dauer larval development"/>
    <property type="evidence" value="ECO:0007669"/>
    <property type="project" value="UniProtKB-ARBA"/>
</dbReference>
<evidence type="ECO:0000256" key="9">
    <source>
        <dbReference type="ARBA" id="ARBA00022782"/>
    </source>
</evidence>
<keyword evidence="5 20" id="KW-0245">EGF-like domain</keyword>
<keyword evidence="8" id="KW-0677">Repeat</keyword>
<dbReference type="Pfam" id="PF06816">
    <property type="entry name" value="NOD"/>
    <property type="match status" value="1"/>
</dbReference>
<dbReference type="InterPro" id="IPR051355">
    <property type="entry name" value="Notch/Slit_guidance"/>
</dbReference>
<feature type="domain" description="EGF-like" evidence="21">
    <location>
        <begin position="1"/>
        <end position="31"/>
    </location>
</feature>
<dbReference type="WBParaSite" id="EEL_0000234601-mRNA-1">
    <property type="protein sequence ID" value="EEL_0000234601-mRNA-1"/>
    <property type="gene ID" value="EEL_0000234601"/>
</dbReference>
<dbReference type="InterPro" id="IPR000742">
    <property type="entry name" value="EGF"/>
</dbReference>
<evidence type="ECO:0000256" key="19">
    <source>
        <dbReference type="ARBA" id="ARBA00023242"/>
    </source>
</evidence>
<dbReference type="PANTHER" id="PTHR45836">
    <property type="entry name" value="SLIT HOMOLOG"/>
    <property type="match status" value="1"/>
</dbReference>
<dbReference type="SMART" id="SM00179">
    <property type="entry name" value="EGF_CA"/>
    <property type="match status" value="1"/>
</dbReference>
<dbReference type="GO" id="GO:0005509">
    <property type="term" value="F:calcium ion binding"/>
    <property type="evidence" value="ECO:0007669"/>
    <property type="project" value="InterPro"/>
</dbReference>
<dbReference type="SMART" id="SM00004">
    <property type="entry name" value="NL"/>
    <property type="match status" value="3"/>
</dbReference>
<dbReference type="PANTHER" id="PTHR45836:SF23">
    <property type="entry name" value="NEUROGENIC LOCUS NOTCH HOMOLOG PROTEIN 1"/>
    <property type="match status" value="1"/>
</dbReference>
<comment type="caution">
    <text evidence="20">Lacks conserved residue(s) required for the propagation of feature annotation.</text>
</comment>
<evidence type="ECO:0000256" key="5">
    <source>
        <dbReference type="ARBA" id="ARBA00022536"/>
    </source>
</evidence>
<evidence type="ECO:0000256" key="12">
    <source>
        <dbReference type="ARBA" id="ARBA00023015"/>
    </source>
</evidence>
<dbReference type="GO" id="GO:0009986">
    <property type="term" value="C:cell surface"/>
    <property type="evidence" value="ECO:0007669"/>
    <property type="project" value="TreeGrafter"/>
</dbReference>
<evidence type="ECO:0000256" key="18">
    <source>
        <dbReference type="ARBA" id="ARBA00023180"/>
    </source>
</evidence>
<dbReference type="GO" id="GO:0007219">
    <property type="term" value="P:Notch signaling pathway"/>
    <property type="evidence" value="ECO:0007669"/>
    <property type="project" value="UniProtKB-KW"/>
</dbReference>
<evidence type="ECO:0000256" key="15">
    <source>
        <dbReference type="ARBA" id="ARBA00023157"/>
    </source>
</evidence>
<protein>
    <submittedName>
        <fullName evidence="24">EGF-like domain-containing protein</fullName>
    </submittedName>
</protein>
<dbReference type="InterPro" id="IPR000152">
    <property type="entry name" value="EGF-type_Asp/Asn_hydroxyl_site"/>
</dbReference>
<keyword evidence="17" id="KW-0804">Transcription</keyword>